<evidence type="ECO:0000256" key="4">
    <source>
        <dbReference type="ARBA" id="ARBA00022475"/>
    </source>
</evidence>
<name>A0A4Y9AC83_9BACI</name>
<organism evidence="16 17">
    <name type="scientific">Lentibacillus salicampi</name>
    <dbReference type="NCBI Taxonomy" id="175306"/>
    <lineage>
        <taxon>Bacteria</taxon>
        <taxon>Bacillati</taxon>
        <taxon>Bacillota</taxon>
        <taxon>Bacilli</taxon>
        <taxon>Bacillales</taxon>
        <taxon>Bacillaceae</taxon>
        <taxon>Lentibacillus</taxon>
    </lineage>
</organism>
<dbReference type="EMBL" id="SRHY01000005">
    <property type="protein sequence ID" value="TFJ93508.1"/>
    <property type="molecule type" value="Genomic_DNA"/>
</dbReference>
<sequence length="333" mass="38844">MKLFIRDHQLLIGLQVIQFGLVFLIVWLDGYQNIRGLLYAIFLGFFLLGGYLVYRYVTLSSFYKRLEKPLTSFDESLQKTEQIPVAEALDQLLKSQYRLYKSRIVEIEARKEEHMTFIDLWVHQMKTPLSVIELTAQNLDEPESSNIREETERIKTGLNTVLYMARLRTIEQDFRVKPVSLENLIQEVTTDNKRFFIRHAVYPKLEIERSGIKVETDEKWLVFIMTQFIQNAVKYSTGKSGQIMISLYERDGSAIFEVTDFGIGIPKEDKKRIFNAFYTGENGRRYRESTGMGLFLVKEVTDYLKHGIEMESIVGKGTTFRIIFSPAQNMTTM</sequence>
<evidence type="ECO:0000256" key="14">
    <source>
        <dbReference type="SAM" id="Phobius"/>
    </source>
</evidence>
<keyword evidence="10" id="KW-0067">ATP-binding</keyword>
<evidence type="ECO:0000256" key="2">
    <source>
        <dbReference type="ARBA" id="ARBA00004651"/>
    </source>
</evidence>
<dbReference type="SMART" id="SM00387">
    <property type="entry name" value="HATPase_c"/>
    <property type="match status" value="1"/>
</dbReference>
<dbReference type="SUPFAM" id="SSF55874">
    <property type="entry name" value="ATPase domain of HSP90 chaperone/DNA topoisomerase II/histidine kinase"/>
    <property type="match status" value="1"/>
</dbReference>
<feature type="transmembrane region" description="Helical" evidence="14">
    <location>
        <begin position="37"/>
        <end position="57"/>
    </location>
</feature>
<comment type="caution">
    <text evidence="16">The sequence shown here is derived from an EMBL/GenBank/DDBJ whole genome shotgun (WGS) entry which is preliminary data.</text>
</comment>
<protein>
    <recommendedName>
        <fullName evidence="3">histidine kinase</fullName>
        <ecNumber evidence="3">2.7.13.3</ecNumber>
    </recommendedName>
</protein>
<keyword evidence="7 14" id="KW-0812">Transmembrane</keyword>
<evidence type="ECO:0000256" key="5">
    <source>
        <dbReference type="ARBA" id="ARBA00022553"/>
    </source>
</evidence>
<dbReference type="GO" id="GO:0000155">
    <property type="term" value="F:phosphorelay sensor kinase activity"/>
    <property type="evidence" value="ECO:0007669"/>
    <property type="project" value="InterPro"/>
</dbReference>
<evidence type="ECO:0000256" key="3">
    <source>
        <dbReference type="ARBA" id="ARBA00012438"/>
    </source>
</evidence>
<evidence type="ECO:0000256" key="12">
    <source>
        <dbReference type="ARBA" id="ARBA00023012"/>
    </source>
</evidence>
<dbReference type="InterPro" id="IPR004358">
    <property type="entry name" value="Sig_transdc_His_kin-like_C"/>
</dbReference>
<feature type="transmembrane region" description="Helical" evidence="14">
    <location>
        <begin position="12"/>
        <end position="31"/>
    </location>
</feature>
<dbReference type="GO" id="GO:0016036">
    <property type="term" value="P:cellular response to phosphate starvation"/>
    <property type="evidence" value="ECO:0007669"/>
    <property type="project" value="TreeGrafter"/>
</dbReference>
<dbReference type="Proteomes" id="UP000298484">
    <property type="component" value="Unassembled WGS sequence"/>
</dbReference>
<dbReference type="OrthoDB" id="9780487at2"/>
<keyword evidence="5" id="KW-0597">Phosphoprotein</keyword>
<gene>
    <name evidence="16" type="ORF">E4U82_05985</name>
</gene>
<keyword evidence="17" id="KW-1185">Reference proteome</keyword>
<dbReference type="AlphaFoldDB" id="A0A4Y9AC83"/>
<keyword evidence="8" id="KW-0547">Nucleotide-binding</keyword>
<dbReference type="PRINTS" id="PR00344">
    <property type="entry name" value="BCTRLSENSOR"/>
</dbReference>
<evidence type="ECO:0000256" key="9">
    <source>
        <dbReference type="ARBA" id="ARBA00022777"/>
    </source>
</evidence>
<dbReference type="SUPFAM" id="SSF47384">
    <property type="entry name" value="Homodimeric domain of signal transducing histidine kinase"/>
    <property type="match status" value="1"/>
</dbReference>
<comment type="subcellular location">
    <subcellularLocation>
        <location evidence="2">Cell membrane</location>
        <topology evidence="2">Multi-pass membrane protein</topology>
    </subcellularLocation>
</comment>
<accession>A0A4Y9AC83</accession>
<evidence type="ECO:0000256" key="8">
    <source>
        <dbReference type="ARBA" id="ARBA00022741"/>
    </source>
</evidence>
<dbReference type="PANTHER" id="PTHR45453">
    <property type="entry name" value="PHOSPHATE REGULON SENSOR PROTEIN PHOR"/>
    <property type="match status" value="1"/>
</dbReference>
<feature type="domain" description="Histidine kinase" evidence="15">
    <location>
        <begin position="120"/>
        <end position="328"/>
    </location>
</feature>
<dbReference type="GO" id="GO:0005524">
    <property type="term" value="F:ATP binding"/>
    <property type="evidence" value="ECO:0007669"/>
    <property type="project" value="UniProtKB-KW"/>
</dbReference>
<evidence type="ECO:0000259" key="15">
    <source>
        <dbReference type="PROSITE" id="PS50109"/>
    </source>
</evidence>
<keyword evidence="9 16" id="KW-0418">Kinase</keyword>
<evidence type="ECO:0000313" key="17">
    <source>
        <dbReference type="Proteomes" id="UP000298484"/>
    </source>
</evidence>
<proteinExistence type="predicted"/>
<dbReference type="SMART" id="SM00388">
    <property type="entry name" value="HisKA"/>
    <property type="match status" value="1"/>
</dbReference>
<evidence type="ECO:0000256" key="1">
    <source>
        <dbReference type="ARBA" id="ARBA00000085"/>
    </source>
</evidence>
<keyword evidence="11 14" id="KW-1133">Transmembrane helix</keyword>
<reference evidence="16 17" key="1">
    <citation type="submission" date="2019-03" db="EMBL/GenBank/DDBJ databases">
        <title>Genome sequence of Lentibacillus salicampi ATCC BAA-719.</title>
        <authorList>
            <person name="Maclea K.S."/>
            <person name="Simoes Junior M."/>
        </authorList>
    </citation>
    <scope>NUCLEOTIDE SEQUENCE [LARGE SCALE GENOMIC DNA]</scope>
    <source>
        <strain evidence="16 17">ATCC BAA-719</strain>
    </source>
</reference>
<dbReference type="Pfam" id="PF02518">
    <property type="entry name" value="HATPase_c"/>
    <property type="match status" value="1"/>
</dbReference>
<dbReference type="Gene3D" id="3.30.565.10">
    <property type="entry name" value="Histidine kinase-like ATPase, C-terminal domain"/>
    <property type="match status" value="1"/>
</dbReference>
<keyword evidence="6" id="KW-0808">Transferase</keyword>
<dbReference type="InterPro" id="IPR003661">
    <property type="entry name" value="HisK_dim/P_dom"/>
</dbReference>
<dbReference type="InterPro" id="IPR003594">
    <property type="entry name" value="HATPase_dom"/>
</dbReference>
<dbReference type="RefSeq" id="WP_135109169.1">
    <property type="nucleotide sequence ID" value="NZ_SRHY01000005.1"/>
</dbReference>
<evidence type="ECO:0000256" key="10">
    <source>
        <dbReference type="ARBA" id="ARBA00022840"/>
    </source>
</evidence>
<evidence type="ECO:0000256" key="7">
    <source>
        <dbReference type="ARBA" id="ARBA00022692"/>
    </source>
</evidence>
<evidence type="ECO:0000256" key="11">
    <source>
        <dbReference type="ARBA" id="ARBA00022989"/>
    </source>
</evidence>
<keyword evidence="12" id="KW-0902">Two-component regulatory system</keyword>
<dbReference type="InterPro" id="IPR036097">
    <property type="entry name" value="HisK_dim/P_sf"/>
</dbReference>
<comment type="catalytic activity">
    <reaction evidence="1">
        <text>ATP + protein L-histidine = ADP + protein N-phospho-L-histidine.</text>
        <dbReference type="EC" id="2.7.13.3"/>
    </reaction>
</comment>
<dbReference type="CDD" id="cd00082">
    <property type="entry name" value="HisKA"/>
    <property type="match status" value="1"/>
</dbReference>
<evidence type="ECO:0000256" key="6">
    <source>
        <dbReference type="ARBA" id="ARBA00022679"/>
    </source>
</evidence>
<dbReference type="InterPro" id="IPR036890">
    <property type="entry name" value="HATPase_C_sf"/>
</dbReference>
<dbReference type="PANTHER" id="PTHR45453:SF2">
    <property type="entry name" value="HISTIDINE KINASE"/>
    <property type="match status" value="1"/>
</dbReference>
<dbReference type="PROSITE" id="PS50109">
    <property type="entry name" value="HIS_KIN"/>
    <property type="match status" value="1"/>
</dbReference>
<keyword evidence="4" id="KW-1003">Cell membrane</keyword>
<evidence type="ECO:0000256" key="13">
    <source>
        <dbReference type="ARBA" id="ARBA00023136"/>
    </source>
</evidence>
<evidence type="ECO:0000313" key="16">
    <source>
        <dbReference type="EMBL" id="TFJ93508.1"/>
    </source>
</evidence>
<keyword evidence="13 14" id="KW-0472">Membrane</keyword>
<dbReference type="InterPro" id="IPR005467">
    <property type="entry name" value="His_kinase_dom"/>
</dbReference>
<dbReference type="InterPro" id="IPR050351">
    <property type="entry name" value="BphY/WalK/GraS-like"/>
</dbReference>
<dbReference type="GO" id="GO:0004721">
    <property type="term" value="F:phosphoprotein phosphatase activity"/>
    <property type="evidence" value="ECO:0007669"/>
    <property type="project" value="TreeGrafter"/>
</dbReference>
<dbReference type="EC" id="2.7.13.3" evidence="3"/>
<dbReference type="GO" id="GO:0005886">
    <property type="term" value="C:plasma membrane"/>
    <property type="evidence" value="ECO:0007669"/>
    <property type="project" value="UniProtKB-SubCell"/>
</dbReference>